<comment type="caution">
    <text evidence="1">The sequence shown here is derived from an EMBL/GenBank/DDBJ whole genome shotgun (WGS) entry which is preliminary data.</text>
</comment>
<keyword evidence="2" id="KW-1185">Reference proteome</keyword>
<organism evidence="1 2">
    <name type="scientific">Penicillium malachiteum</name>
    <dbReference type="NCBI Taxonomy" id="1324776"/>
    <lineage>
        <taxon>Eukaryota</taxon>
        <taxon>Fungi</taxon>
        <taxon>Dikarya</taxon>
        <taxon>Ascomycota</taxon>
        <taxon>Pezizomycotina</taxon>
        <taxon>Eurotiomycetes</taxon>
        <taxon>Eurotiomycetidae</taxon>
        <taxon>Eurotiales</taxon>
        <taxon>Aspergillaceae</taxon>
        <taxon>Penicillium</taxon>
    </lineage>
</organism>
<sequence>MDQPTRTCTGCHHTYPISQFRPHRASNPPRLTRQCLTCRLNHRIATRRIRAAARQERAAIMRILSQRSAAAAAAATSTTNTSTDLPTLPQLPSELTCLDCCRERSISEFQPVRATGGLTNQCISCRLRNGRRRRRRRRQG</sequence>
<dbReference type="EMBL" id="JAQJAN010000017">
    <property type="protein sequence ID" value="KAJ5710136.1"/>
    <property type="molecule type" value="Genomic_DNA"/>
</dbReference>
<reference evidence="1" key="1">
    <citation type="journal article" date="2023" name="IMA Fungus">
        <title>Comparative genomic study of the Penicillium genus elucidates a diverse pangenome and 15 lateral gene transfer events.</title>
        <authorList>
            <person name="Petersen C."/>
            <person name="Sorensen T."/>
            <person name="Nielsen M.R."/>
            <person name="Sondergaard T.E."/>
            <person name="Sorensen J.L."/>
            <person name="Fitzpatrick D.A."/>
            <person name="Frisvad J.C."/>
            <person name="Nielsen K.L."/>
        </authorList>
    </citation>
    <scope>NUCLEOTIDE SEQUENCE</scope>
    <source>
        <strain evidence="1">IBT 17514</strain>
    </source>
</reference>
<gene>
    <name evidence="1" type="ORF">N7493_009728</name>
</gene>
<reference evidence="1" key="2">
    <citation type="submission" date="2023-01" db="EMBL/GenBank/DDBJ databases">
        <authorList>
            <person name="Petersen C."/>
        </authorList>
    </citation>
    <scope>NUCLEOTIDE SEQUENCE</scope>
    <source>
        <strain evidence="1">IBT 17514</strain>
    </source>
</reference>
<name>A0AAD6MSN9_9EURO</name>
<proteinExistence type="predicted"/>
<evidence type="ECO:0000313" key="2">
    <source>
        <dbReference type="Proteomes" id="UP001215712"/>
    </source>
</evidence>
<dbReference type="AlphaFoldDB" id="A0AAD6MSN9"/>
<protein>
    <submittedName>
        <fullName evidence="1">Uncharacterized protein</fullName>
    </submittedName>
</protein>
<dbReference type="Proteomes" id="UP001215712">
    <property type="component" value="Unassembled WGS sequence"/>
</dbReference>
<accession>A0AAD6MSN9</accession>
<evidence type="ECO:0000313" key="1">
    <source>
        <dbReference type="EMBL" id="KAJ5710136.1"/>
    </source>
</evidence>